<dbReference type="OrthoDB" id="13546at2"/>
<evidence type="ECO:0000256" key="1">
    <source>
        <dbReference type="SAM" id="Phobius"/>
    </source>
</evidence>
<comment type="caution">
    <text evidence="2">The sequence shown here is derived from an EMBL/GenBank/DDBJ whole genome shotgun (WGS) entry which is preliminary data.</text>
</comment>
<keyword evidence="1" id="KW-0812">Transmembrane</keyword>
<evidence type="ECO:0008006" key="4">
    <source>
        <dbReference type="Google" id="ProtNLM"/>
    </source>
</evidence>
<dbReference type="Pfam" id="PF04417">
    <property type="entry name" value="DUF501"/>
    <property type="match status" value="2"/>
</dbReference>
<dbReference type="eggNOG" id="COG1507">
    <property type="taxonomic scope" value="Bacteria"/>
</dbReference>
<sequence length="168" mass="18030">MDAGAPEGSWTPSADDRSWVEQQLGRGAKIPFRAARRSSDGRPIVIELAAFDQEGTPQSNWFWLVDRQLVAAVSRLESVGGVRLAASAVDAAALDLANRSYRSGRPELAHMQGRGVGGARAGVKCLHAHVAFYLAGGFTPVGVWAIARLYWSDRPLLEALVGETLCES</sequence>
<dbReference type="EMBL" id="JXUW01000004">
    <property type="protein sequence ID" value="KJE77523.1"/>
    <property type="molecule type" value="Genomic_DNA"/>
</dbReference>
<dbReference type="Proteomes" id="UP000032336">
    <property type="component" value="Unassembled WGS sequence"/>
</dbReference>
<evidence type="ECO:0000313" key="2">
    <source>
        <dbReference type="EMBL" id="KJE77523.1"/>
    </source>
</evidence>
<evidence type="ECO:0000313" key="3">
    <source>
        <dbReference type="Proteomes" id="UP000032336"/>
    </source>
</evidence>
<dbReference type="PANTHER" id="PTHR37163">
    <property type="entry name" value="CONSERVED PROTEIN"/>
    <property type="match status" value="1"/>
</dbReference>
<keyword evidence="3" id="KW-1185">Reference proteome</keyword>
<feature type="transmembrane region" description="Helical" evidence="1">
    <location>
        <begin position="130"/>
        <end position="151"/>
    </location>
</feature>
<protein>
    <recommendedName>
        <fullName evidence="4">DUF501 domain-containing protein</fullName>
    </recommendedName>
</protein>
<name>A0A0D8FW52_9ACTN</name>
<accession>A0A0D8FW52</accession>
<reference evidence="2 3" key="1">
    <citation type="submission" date="2015-01" db="EMBL/GenBank/DDBJ databases">
        <title>Draft genome of the acidophilic iron oxidizer Ferrimicrobium acidiphilum strain T23.</title>
        <authorList>
            <person name="Poehlein A."/>
            <person name="Eisen S."/>
            <person name="Schloemann M."/>
            <person name="Johnson B.D."/>
            <person name="Daniel R."/>
            <person name="Muehling M."/>
        </authorList>
    </citation>
    <scope>NUCLEOTIDE SEQUENCE [LARGE SCALE GENOMIC DNA]</scope>
    <source>
        <strain evidence="2 3">T23</strain>
    </source>
</reference>
<organism evidence="2 3">
    <name type="scientific">Ferrimicrobium acidiphilum DSM 19497</name>
    <dbReference type="NCBI Taxonomy" id="1121877"/>
    <lineage>
        <taxon>Bacteria</taxon>
        <taxon>Bacillati</taxon>
        <taxon>Actinomycetota</taxon>
        <taxon>Acidimicrobiia</taxon>
        <taxon>Acidimicrobiales</taxon>
        <taxon>Acidimicrobiaceae</taxon>
        <taxon>Ferrimicrobium</taxon>
    </lineage>
</organism>
<gene>
    <name evidence="2" type="ORF">FEAC_06320</name>
</gene>
<dbReference type="PANTHER" id="PTHR37163:SF1">
    <property type="entry name" value="DUF501 DOMAIN-CONTAINING PROTEIN"/>
    <property type="match status" value="1"/>
</dbReference>
<proteinExistence type="predicted"/>
<dbReference type="RefSeq" id="WP_035388572.1">
    <property type="nucleotide sequence ID" value="NZ_JQKF01000003.1"/>
</dbReference>
<dbReference type="STRING" id="1121877.FEAC_06320"/>
<keyword evidence="1" id="KW-1133">Transmembrane helix</keyword>
<dbReference type="AlphaFoldDB" id="A0A0D8FW52"/>
<keyword evidence="1" id="KW-0472">Membrane</keyword>
<dbReference type="InterPro" id="IPR007511">
    <property type="entry name" value="DUF501"/>
</dbReference>
<dbReference type="GeneID" id="78371938"/>